<keyword evidence="4" id="KW-0378">Hydrolase</keyword>
<dbReference type="PANTHER" id="PTHR30255:SF2">
    <property type="entry name" value="SINGLE-STRANDED-DNA-SPECIFIC EXONUCLEASE RECJ"/>
    <property type="match status" value="1"/>
</dbReference>
<dbReference type="GO" id="GO:0003676">
    <property type="term" value="F:nucleic acid binding"/>
    <property type="evidence" value="ECO:0007669"/>
    <property type="project" value="InterPro"/>
</dbReference>
<comment type="similarity">
    <text evidence="1">Belongs to the RecJ family.</text>
</comment>
<dbReference type="GO" id="GO:0006281">
    <property type="term" value="P:DNA repair"/>
    <property type="evidence" value="ECO:0007669"/>
    <property type="project" value="InterPro"/>
</dbReference>
<feature type="domain" description="DDH" evidence="6">
    <location>
        <begin position="78"/>
        <end position="237"/>
    </location>
</feature>
<keyword evidence="3" id="KW-0540">Nuclease</keyword>
<dbReference type="Gene3D" id="3.90.1640.30">
    <property type="match status" value="1"/>
</dbReference>
<dbReference type="GO" id="GO:0008409">
    <property type="term" value="F:5'-3' exonuclease activity"/>
    <property type="evidence" value="ECO:0007669"/>
    <property type="project" value="InterPro"/>
</dbReference>
<feature type="domain" description="DHHA1" evidence="7">
    <location>
        <begin position="353"/>
        <end position="445"/>
    </location>
</feature>
<reference evidence="9" key="2">
    <citation type="submission" date="2021-04" db="EMBL/GenBank/DDBJ databases">
        <authorList>
            <person name="Dong X."/>
        </authorList>
    </citation>
    <scope>NUCLEOTIDE SEQUENCE</scope>
    <source>
        <strain evidence="9">ZWT</strain>
    </source>
</reference>
<evidence type="ECO:0000259" key="6">
    <source>
        <dbReference type="Pfam" id="PF01368"/>
    </source>
</evidence>
<keyword evidence="5 9" id="KW-0269">Exonuclease</keyword>
<name>A0A9J6NYC0_9CLOT</name>
<evidence type="ECO:0000256" key="2">
    <source>
        <dbReference type="ARBA" id="ARBA00019841"/>
    </source>
</evidence>
<dbReference type="Pfam" id="PF01368">
    <property type="entry name" value="DHH"/>
    <property type="match status" value="1"/>
</dbReference>
<dbReference type="InterPro" id="IPR003156">
    <property type="entry name" value="DHHA1_dom"/>
</dbReference>
<feature type="domain" description="RecJ OB" evidence="8">
    <location>
        <begin position="459"/>
        <end position="582"/>
    </location>
</feature>
<keyword evidence="10" id="KW-1185">Reference proteome</keyword>
<comment type="caution">
    <text evidence="9">The sequence shown here is derived from an EMBL/GenBank/DDBJ whole genome shotgun (WGS) entry which is preliminary data.</text>
</comment>
<sequence>MKKKWLLRRTNIDIKELASNSSIYGITTKVLVNREINTSEKIKSFFDTSLSNLHDAFLMKDMEKGIEIITNGIKENKKILIYGDYDADGVTSTTILYKTLKNCNAEVDFHIPDRESEGYGMSKNRIKKIKEEGFDIIITCDNGISALEEIKFAKELGFTVIVTDHHELPFVEENDERKYILPEADAIINPKRFDCEYPFVNLCGAGIAFKFSQALLKRFNKDENFLKDIIQYAAIGTICDVVDLVDENRVIAINGLKEMCKTKNKGLQALINVLGVQKDNIKSYNIGFQIGPCINATGRLEKADLSFELLVTEDEGRAKELAKILFELNKKRQDMTNENVELILNELKAGIKDKVLVIYKEDIHESIAGIVAGRVRETYNLPAFVLTGGKEMPKGSGRSIDEYNMFEEMIKCKDVLNKFGGHPMAAGLSIEEDKIDLFREKLNENCTLKDDDVIPKLRIDNRLPLEYISKDLITELSNLEPFGKGNSKPIFAEKNIEILDIKILGKNQNTLKLICKIGNTRKTIDAIGFNKVDTLLDELKESFGACYNEILKKPKGLKLDLAFFPSLNEFSGKVSLVLKIEDLRVSNI</sequence>
<dbReference type="AlphaFoldDB" id="A0A9J6NYC0"/>
<dbReference type="InterPro" id="IPR038763">
    <property type="entry name" value="DHH_sf"/>
</dbReference>
<evidence type="ECO:0000259" key="8">
    <source>
        <dbReference type="Pfam" id="PF17768"/>
    </source>
</evidence>
<dbReference type="Pfam" id="PF02272">
    <property type="entry name" value="DHHA1"/>
    <property type="match status" value="1"/>
</dbReference>
<gene>
    <name evidence="9" type="primary">recJ</name>
    <name evidence="9" type="ORF">KDK92_00170</name>
</gene>
<dbReference type="PANTHER" id="PTHR30255">
    <property type="entry name" value="SINGLE-STRANDED-DNA-SPECIFIC EXONUCLEASE RECJ"/>
    <property type="match status" value="1"/>
</dbReference>
<dbReference type="RefSeq" id="WP_250858597.1">
    <property type="nucleotide sequence ID" value="NZ_JAGSOJ010000001.1"/>
</dbReference>
<dbReference type="InterPro" id="IPR004610">
    <property type="entry name" value="RecJ"/>
</dbReference>
<dbReference type="InterPro" id="IPR051673">
    <property type="entry name" value="SSDNA_exonuclease_RecJ"/>
</dbReference>
<dbReference type="Pfam" id="PF17768">
    <property type="entry name" value="RecJ_OB"/>
    <property type="match status" value="1"/>
</dbReference>
<dbReference type="Gene3D" id="3.10.310.30">
    <property type="match status" value="1"/>
</dbReference>
<evidence type="ECO:0000313" key="10">
    <source>
        <dbReference type="Proteomes" id="UP001056429"/>
    </source>
</evidence>
<dbReference type="InterPro" id="IPR041122">
    <property type="entry name" value="RecJ_OB"/>
</dbReference>
<dbReference type="EMBL" id="JAGSOJ010000001">
    <property type="protein sequence ID" value="MCM1988136.1"/>
    <property type="molecule type" value="Genomic_DNA"/>
</dbReference>
<evidence type="ECO:0000259" key="7">
    <source>
        <dbReference type="Pfam" id="PF02272"/>
    </source>
</evidence>
<dbReference type="NCBIfam" id="TIGR00644">
    <property type="entry name" value="recJ"/>
    <property type="match status" value="1"/>
</dbReference>
<evidence type="ECO:0000256" key="3">
    <source>
        <dbReference type="ARBA" id="ARBA00022722"/>
    </source>
</evidence>
<evidence type="ECO:0000256" key="5">
    <source>
        <dbReference type="ARBA" id="ARBA00022839"/>
    </source>
</evidence>
<dbReference type="InterPro" id="IPR001667">
    <property type="entry name" value="DDH_dom"/>
</dbReference>
<evidence type="ECO:0000256" key="4">
    <source>
        <dbReference type="ARBA" id="ARBA00022801"/>
    </source>
</evidence>
<dbReference type="SUPFAM" id="SSF64182">
    <property type="entry name" value="DHH phosphoesterases"/>
    <property type="match status" value="1"/>
</dbReference>
<dbReference type="GO" id="GO:0006310">
    <property type="term" value="P:DNA recombination"/>
    <property type="evidence" value="ECO:0007669"/>
    <property type="project" value="InterPro"/>
</dbReference>
<evidence type="ECO:0000256" key="1">
    <source>
        <dbReference type="ARBA" id="ARBA00005915"/>
    </source>
</evidence>
<reference evidence="9" key="1">
    <citation type="journal article" date="2021" name="mSystems">
        <title>Bacteria and Archaea Synergistically Convert Glycine Betaine to Biogenic Methane in the Formosa Cold Seep of the South China Sea.</title>
        <authorList>
            <person name="Li L."/>
            <person name="Zhang W."/>
            <person name="Zhang S."/>
            <person name="Song L."/>
            <person name="Sun Q."/>
            <person name="Zhang H."/>
            <person name="Xiang H."/>
            <person name="Dong X."/>
        </authorList>
    </citation>
    <scope>NUCLEOTIDE SEQUENCE</scope>
    <source>
        <strain evidence="9">ZWT</strain>
    </source>
</reference>
<accession>A0A9J6NYC0</accession>
<organism evidence="9 10">
    <name type="scientific">Oceanirhabdus seepicola</name>
    <dbReference type="NCBI Taxonomy" id="2828781"/>
    <lineage>
        <taxon>Bacteria</taxon>
        <taxon>Bacillati</taxon>
        <taxon>Bacillota</taxon>
        <taxon>Clostridia</taxon>
        <taxon>Eubacteriales</taxon>
        <taxon>Clostridiaceae</taxon>
        <taxon>Oceanirhabdus</taxon>
    </lineage>
</organism>
<dbReference type="Proteomes" id="UP001056429">
    <property type="component" value="Unassembled WGS sequence"/>
</dbReference>
<evidence type="ECO:0000313" key="9">
    <source>
        <dbReference type="EMBL" id="MCM1988136.1"/>
    </source>
</evidence>
<protein>
    <recommendedName>
        <fullName evidence="2">Single-stranded-DNA-specific exonuclease RecJ</fullName>
    </recommendedName>
</protein>
<proteinExistence type="inferred from homology"/>